<evidence type="ECO:0000259" key="8">
    <source>
        <dbReference type="Pfam" id="PF14322"/>
    </source>
</evidence>
<evidence type="ECO:0000256" key="1">
    <source>
        <dbReference type="ARBA" id="ARBA00004442"/>
    </source>
</evidence>
<evidence type="ECO:0000256" key="2">
    <source>
        <dbReference type="ARBA" id="ARBA00006275"/>
    </source>
</evidence>
<dbReference type="PROSITE" id="PS51257">
    <property type="entry name" value="PROKAR_LIPOPROTEIN"/>
    <property type="match status" value="1"/>
</dbReference>
<dbReference type="Pfam" id="PF14322">
    <property type="entry name" value="SusD-like_3"/>
    <property type="match status" value="1"/>
</dbReference>
<evidence type="ECO:0000256" key="5">
    <source>
        <dbReference type="ARBA" id="ARBA00023237"/>
    </source>
</evidence>
<dbReference type="SUPFAM" id="SSF48452">
    <property type="entry name" value="TPR-like"/>
    <property type="match status" value="1"/>
</dbReference>
<comment type="similarity">
    <text evidence="2">Belongs to the SusD family.</text>
</comment>
<evidence type="ECO:0000256" key="3">
    <source>
        <dbReference type="ARBA" id="ARBA00022729"/>
    </source>
</evidence>
<keyword evidence="10" id="KW-1185">Reference proteome</keyword>
<evidence type="ECO:0000256" key="6">
    <source>
        <dbReference type="SAM" id="SignalP"/>
    </source>
</evidence>
<name>A0ABX2B2Z6_9BACT</name>
<proteinExistence type="inferred from homology"/>
<evidence type="ECO:0000313" key="9">
    <source>
        <dbReference type="EMBL" id="NPE25193.1"/>
    </source>
</evidence>
<dbReference type="Gene3D" id="1.25.40.390">
    <property type="match status" value="1"/>
</dbReference>
<reference evidence="9 10" key="1">
    <citation type="submission" date="2020-05" db="EMBL/GenBank/DDBJ databases">
        <title>Distinct polysaccharide utilization as determinants for interspecies competition between intestinal Prevotella spp.</title>
        <authorList>
            <person name="Galvez E.J.C."/>
            <person name="Iljazovic A."/>
            <person name="Strowig T."/>
        </authorList>
    </citation>
    <scope>NUCLEOTIDE SEQUENCE [LARGE SCALE GENOMIC DNA]</scope>
    <source>
        <strain evidence="9 10">PCHR</strain>
    </source>
</reference>
<dbReference type="EMBL" id="JABKKJ010000008">
    <property type="protein sequence ID" value="NPE25193.1"/>
    <property type="molecule type" value="Genomic_DNA"/>
</dbReference>
<feature type="signal peptide" evidence="6">
    <location>
        <begin position="1"/>
        <end position="22"/>
    </location>
</feature>
<keyword evidence="5" id="KW-0998">Cell outer membrane</keyword>
<comment type="caution">
    <text evidence="9">The sequence shown here is derived from an EMBL/GenBank/DDBJ whole genome shotgun (WGS) entry which is preliminary data.</text>
</comment>
<keyword evidence="4" id="KW-0472">Membrane</keyword>
<evidence type="ECO:0000259" key="7">
    <source>
        <dbReference type="Pfam" id="PF07980"/>
    </source>
</evidence>
<dbReference type="Proteomes" id="UP000820977">
    <property type="component" value="Unassembled WGS sequence"/>
</dbReference>
<gene>
    <name evidence="9" type="ORF">HPS54_06630</name>
</gene>
<dbReference type="InterPro" id="IPR012944">
    <property type="entry name" value="SusD_RagB_dom"/>
</dbReference>
<feature type="domain" description="RagB/SusD" evidence="7">
    <location>
        <begin position="378"/>
        <end position="648"/>
    </location>
</feature>
<protein>
    <submittedName>
        <fullName evidence="9">RagB/SusD family nutrient uptake outer membrane protein</fullName>
    </submittedName>
</protein>
<evidence type="ECO:0000313" key="10">
    <source>
        <dbReference type="Proteomes" id="UP000820977"/>
    </source>
</evidence>
<dbReference type="InterPro" id="IPR033985">
    <property type="entry name" value="SusD-like_N"/>
</dbReference>
<dbReference type="InterPro" id="IPR011990">
    <property type="entry name" value="TPR-like_helical_dom_sf"/>
</dbReference>
<sequence length="649" mass="72571">MKTNIIKTLLLCGLAVSATSCNDFLDQSSDSEHTPSNVWNSPYYSSLVLNKAYGALTEDGTYAQVMAFTTSLNTDIELVDAGDAASYTAQGSERSYMNYNAVAGGWNKAQTAWDNLYTAIEYCNNVIDGLNGSSLIEGTSAESRQVQRYKGEALTLRAMLYFDLIRNYGDVPLKLAETKTDLSNVYLEKTDRDEIMDALIGTLEEAVELLPWAGENSYTTEHVTKGYAHALLAHMALQRAGWAIREHAKDGYETAAENSDPTYPTQRPGAAERQKYYQLALSHLNAVISSGVHQLNPSIADQWYLVNQRELDSKYNENIFEVPMGLNKSGEFGYTVGVRISGASSKYGPKGNSSGKVKLTAPFFWSFDRKDLRRDLTCATYELKEENGVLKENMQKNVPFGIYVAKWDIRKMNEEWRQAALGSTEKVPTGINTIKMRYPQVLLMYAEVLNELNGNPDDATGGAGLTARQALEMVHTRAFAEADKADAKAYVDALPADKNAFFEAVVQENAWEFAGEGVRKFELERWNLLSKKIDEFKETFRYQMENVYPKELYYKVIKEGNEEKIDMSSVCWYEEPDEDIKANYQKNGYSKVAWWGTPSTDTNPGKNPIVALDYISAGLNSTVKNRYLMPISTSTIADAQGKIANSYGY</sequence>
<dbReference type="RefSeq" id="WP_172344682.1">
    <property type="nucleotide sequence ID" value="NZ_CASYYZ010000075.1"/>
</dbReference>
<feature type="chain" id="PRO_5046089903" evidence="6">
    <location>
        <begin position="23"/>
        <end position="649"/>
    </location>
</feature>
<evidence type="ECO:0000256" key="4">
    <source>
        <dbReference type="ARBA" id="ARBA00023136"/>
    </source>
</evidence>
<comment type="subcellular location">
    <subcellularLocation>
        <location evidence="1">Cell outer membrane</location>
    </subcellularLocation>
</comment>
<keyword evidence="3 6" id="KW-0732">Signal</keyword>
<organism evidence="9 10">
    <name type="scientific">Xylanibacter caecicola</name>
    <dbReference type="NCBI Taxonomy" id="2736294"/>
    <lineage>
        <taxon>Bacteria</taxon>
        <taxon>Pseudomonadati</taxon>
        <taxon>Bacteroidota</taxon>
        <taxon>Bacteroidia</taxon>
        <taxon>Bacteroidales</taxon>
        <taxon>Prevotellaceae</taxon>
        <taxon>Xylanibacter</taxon>
    </lineage>
</organism>
<feature type="domain" description="SusD-like N-terminal" evidence="8">
    <location>
        <begin position="23"/>
        <end position="237"/>
    </location>
</feature>
<accession>A0ABX2B2Z6</accession>
<dbReference type="Pfam" id="PF07980">
    <property type="entry name" value="SusD_RagB"/>
    <property type="match status" value="1"/>
</dbReference>